<accession>A0ABN2LGG8</accession>
<dbReference type="SMART" id="SM00347">
    <property type="entry name" value="HTH_MARR"/>
    <property type="match status" value="1"/>
</dbReference>
<dbReference type="InterPro" id="IPR036390">
    <property type="entry name" value="WH_DNA-bd_sf"/>
</dbReference>
<keyword evidence="6" id="KW-1185">Reference proteome</keyword>
<gene>
    <name evidence="5" type="ORF">GCM10009768_15630</name>
</gene>
<keyword evidence="3" id="KW-0804">Transcription</keyword>
<keyword evidence="1" id="KW-0805">Transcription regulation</keyword>
<evidence type="ECO:0000256" key="1">
    <source>
        <dbReference type="ARBA" id="ARBA00023015"/>
    </source>
</evidence>
<evidence type="ECO:0000313" key="5">
    <source>
        <dbReference type="EMBL" id="GAA1787500.1"/>
    </source>
</evidence>
<dbReference type="InterPro" id="IPR036388">
    <property type="entry name" value="WH-like_DNA-bd_sf"/>
</dbReference>
<dbReference type="Proteomes" id="UP001500851">
    <property type="component" value="Unassembled WGS sequence"/>
</dbReference>
<dbReference type="EMBL" id="BAAAOB010000001">
    <property type="protein sequence ID" value="GAA1787500.1"/>
    <property type="molecule type" value="Genomic_DNA"/>
</dbReference>
<evidence type="ECO:0000256" key="2">
    <source>
        <dbReference type="ARBA" id="ARBA00023125"/>
    </source>
</evidence>
<name>A0ABN2LGG8_9MICO</name>
<dbReference type="PANTHER" id="PTHR33164">
    <property type="entry name" value="TRANSCRIPTIONAL REGULATOR, MARR FAMILY"/>
    <property type="match status" value="1"/>
</dbReference>
<comment type="caution">
    <text evidence="5">The sequence shown here is derived from an EMBL/GenBank/DDBJ whole genome shotgun (WGS) entry which is preliminary data.</text>
</comment>
<dbReference type="SUPFAM" id="SSF46785">
    <property type="entry name" value="Winged helix' DNA-binding domain"/>
    <property type="match status" value="1"/>
</dbReference>
<dbReference type="Gene3D" id="1.10.10.10">
    <property type="entry name" value="Winged helix-like DNA-binding domain superfamily/Winged helix DNA-binding domain"/>
    <property type="match status" value="1"/>
</dbReference>
<feature type="domain" description="HTH marR-type" evidence="4">
    <location>
        <begin position="1"/>
        <end position="149"/>
    </location>
</feature>
<protein>
    <submittedName>
        <fullName evidence="5">MarR family transcriptional regulator</fullName>
    </submittedName>
</protein>
<keyword evidence="2" id="KW-0238">DNA-binding</keyword>
<dbReference type="PROSITE" id="PS50995">
    <property type="entry name" value="HTH_MARR_2"/>
    <property type="match status" value="1"/>
</dbReference>
<sequence length="151" mass="16510">MSRLDSDYSDARRSPGLMLWRVTNAWQRSIRSALAPFDLTHVQFVLLAALAHADPEEPMTQRELADAASTDPMMTSQVVRALERNGLIVRGAHPQDRRAVTVAPTPAGLAIVNRAVLAVEAADRATFAALGSEQDDFTRMLGILEGNRESE</sequence>
<proteinExistence type="predicted"/>
<dbReference type="InterPro" id="IPR039422">
    <property type="entry name" value="MarR/SlyA-like"/>
</dbReference>
<reference evidence="5 6" key="1">
    <citation type="journal article" date="2019" name="Int. J. Syst. Evol. Microbiol.">
        <title>The Global Catalogue of Microorganisms (GCM) 10K type strain sequencing project: providing services to taxonomists for standard genome sequencing and annotation.</title>
        <authorList>
            <consortium name="The Broad Institute Genomics Platform"/>
            <consortium name="The Broad Institute Genome Sequencing Center for Infectious Disease"/>
            <person name="Wu L."/>
            <person name="Ma J."/>
        </authorList>
    </citation>
    <scope>NUCLEOTIDE SEQUENCE [LARGE SCALE GENOMIC DNA]</scope>
    <source>
        <strain evidence="5 6">JCM 14736</strain>
    </source>
</reference>
<organism evidence="5 6">
    <name type="scientific">Leucobacter iarius</name>
    <dbReference type="NCBI Taxonomy" id="333963"/>
    <lineage>
        <taxon>Bacteria</taxon>
        <taxon>Bacillati</taxon>
        <taxon>Actinomycetota</taxon>
        <taxon>Actinomycetes</taxon>
        <taxon>Micrococcales</taxon>
        <taxon>Microbacteriaceae</taxon>
        <taxon>Leucobacter</taxon>
    </lineage>
</organism>
<evidence type="ECO:0000259" key="4">
    <source>
        <dbReference type="PROSITE" id="PS50995"/>
    </source>
</evidence>
<dbReference type="InterPro" id="IPR000835">
    <property type="entry name" value="HTH_MarR-typ"/>
</dbReference>
<dbReference type="Pfam" id="PF01047">
    <property type="entry name" value="MarR"/>
    <property type="match status" value="1"/>
</dbReference>
<dbReference type="PANTHER" id="PTHR33164:SF64">
    <property type="entry name" value="TRANSCRIPTIONAL REGULATOR SLYA"/>
    <property type="match status" value="1"/>
</dbReference>
<dbReference type="RefSeq" id="WP_344031169.1">
    <property type="nucleotide sequence ID" value="NZ_BAAAOB010000001.1"/>
</dbReference>
<evidence type="ECO:0000313" key="6">
    <source>
        <dbReference type="Proteomes" id="UP001500851"/>
    </source>
</evidence>
<evidence type="ECO:0000256" key="3">
    <source>
        <dbReference type="ARBA" id="ARBA00023163"/>
    </source>
</evidence>